<reference evidence="2 3" key="1">
    <citation type="journal article" date="2008" name="Infect. Immun.">
        <title>Genome of Mycoplasma arthritidis.</title>
        <authorList>
            <person name="Dybvig K."/>
            <person name="Zuhua C."/>
            <person name="Lao P."/>
            <person name="Jordan D.S."/>
            <person name="French C.T."/>
            <person name="Tu A.H."/>
            <person name="Loraine A.E."/>
        </authorList>
    </citation>
    <scope>NUCLEOTIDE SEQUENCE [LARGE SCALE GENOMIC DNA]</scope>
    <source>
        <strain evidence="2 3">158L3-1</strain>
    </source>
</reference>
<protein>
    <submittedName>
        <fullName evidence="2">Hypothetical lipoprotein</fullName>
    </submittedName>
</protein>
<dbReference type="RefSeq" id="WP_012498090.1">
    <property type="nucleotide sequence ID" value="NC_011025.1"/>
</dbReference>
<dbReference type="KEGG" id="mat:MARTH_orf218"/>
<keyword evidence="3" id="KW-1185">Reference proteome</keyword>
<feature type="coiled-coil region" evidence="1">
    <location>
        <begin position="156"/>
        <end position="233"/>
    </location>
</feature>
<sequence>MKKSKNSLNLLITVALGTVVSTTGIVTIACENFIIPNKKDQQDSKEKQASENKIDKELIDANETLNALNQKFDDLETTFKGINKDKDIKTLIKIWISLTNDYEKLFQDLNDLKSKILLIEEAIEKTKYTKAWKKFDELAGKVTVFKIKISASWEIIKAAKKVYEEQKEKAKSQFEKLLVAAQKVLNELQTEVLVVDLYNQSEIENLKRILVSLEILTKQYEELAKAAEAIQDSSIDEEIKSDLKKISYLKEEISNFLKPQKEIDSHKINNISQ</sequence>
<dbReference type="PROSITE" id="PS51257">
    <property type="entry name" value="PROKAR_LIPOPROTEIN"/>
    <property type="match status" value="1"/>
</dbReference>
<keyword evidence="2" id="KW-0449">Lipoprotein</keyword>
<keyword evidence="1" id="KW-0175">Coiled coil</keyword>
<evidence type="ECO:0000313" key="2">
    <source>
        <dbReference type="EMBL" id="ACF07133.1"/>
    </source>
</evidence>
<organism evidence="2 3">
    <name type="scientific">Metamycoplasma arthritidis (strain 158L3-1)</name>
    <name type="common">Mycoplasma arthritidis</name>
    <dbReference type="NCBI Taxonomy" id="243272"/>
    <lineage>
        <taxon>Bacteria</taxon>
        <taxon>Bacillati</taxon>
        <taxon>Mycoplasmatota</taxon>
        <taxon>Mycoplasmoidales</taxon>
        <taxon>Metamycoplasmataceae</taxon>
        <taxon>Metamycoplasma</taxon>
    </lineage>
</organism>
<dbReference type="HOGENOM" id="CLU_1018693_0_0_14"/>
<dbReference type="Proteomes" id="UP000008812">
    <property type="component" value="Chromosome"/>
</dbReference>
<dbReference type="EMBL" id="CP001047">
    <property type="protein sequence ID" value="ACF07133.1"/>
    <property type="molecule type" value="Genomic_DNA"/>
</dbReference>
<dbReference type="AlphaFoldDB" id="B3PM81"/>
<evidence type="ECO:0000256" key="1">
    <source>
        <dbReference type="SAM" id="Coils"/>
    </source>
</evidence>
<evidence type="ECO:0000313" key="3">
    <source>
        <dbReference type="Proteomes" id="UP000008812"/>
    </source>
</evidence>
<feature type="coiled-coil region" evidence="1">
    <location>
        <begin position="51"/>
        <end position="122"/>
    </location>
</feature>
<name>B3PM81_META1</name>
<gene>
    <name evidence="2" type="ordered locus">MARTH_orf218</name>
</gene>
<accession>B3PM81</accession>
<proteinExistence type="predicted"/>